<dbReference type="Proteomes" id="UP000075683">
    <property type="component" value="Unassembled WGS sequence"/>
</dbReference>
<reference evidence="1 2" key="1">
    <citation type="submission" date="2016-01" db="EMBL/GenBank/DDBJ databases">
        <title>Draft Genome Sequences of Seven Thermophilic Sporeformers Isolated from Foods.</title>
        <authorList>
            <person name="Berendsen E.M."/>
            <person name="Wells-Bennik M.H."/>
            <person name="Krawcyk A.O."/>
            <person name="De Jong A."/>
            <person name="Holsappel S."/>
            <person name="Eijlander R.T."/>
            <person name="Kuipers O.P."/>
        </authorList>
    </citation>
    <scope>NUCLEOTIDE SEQUENCE [LARGE SCALE GENOMIC DNA]</scope>
    <source>
        <strain evidence="1 2">B4135</strain>
    </source>
</reference>
<dbReference type="AlphaFoldDB" id="A0A150M8G2"/>
<protein>
    <submittedName>
        <fullName evidence="1">Uncharacterized protein</fullName>
    </submittedName>
</protein>
<evidence type="ECO:0000313" key="1">
    <source>
        <dbReference type="EMBL" id="KYD20655.1"/>
    </source>
</evidence>
<dbReference type="EMBL" id="LQYT01000031">
    <property type="protein sequence ID" value="KYD20655.1"/>
    <property type="molecule type" value="Genomic_DNA"/>
</dbReference>
<accession>A0A150M8G2</accession>
<comment type="caution">
    <text evidence="1">The sequence shown here is derived from an EMBL/GenBank/DDBJ whole genome shotgun (WGS) entry which is preliminary data.</text>
</comment>
<organism evidence="1 2">
    <name type="scientific">Caldibacillus debilis</name>
    <dbReference type="NCBI Taxonomy" id="301148"/>
    <lineage>
        <taxon>Bacteria</taxon>
        <taxon>Bacillati</taxon>
        <taxon>Bacillota</taxon>
        <taxon>Bacilli</taxon>
        <taxon>Bacillales</taxon>
        <taxon>Bacillaceae</taxon>
        <taxon>Caldibacillus</taxon>
    </lineage>
</organism>
<evidence type="ECO:0000313" key="2">
    <source>
        <dbReference type="Proteomes" id="UP000075683"/>
    </source>
</evidence>
<name>A0A150M8G2_9BACI</name>
<sequence>MGPTGDPGPFLENVNKRIENGMANMNRNGMFCPLRERKYRPSIIPPAPFGAGIFCIKGAEAIGHGLKDHRIMACDG</sequence>
<gene>
    <name evidence="1" type="ORF">B4135_1775</name>
</gene>
<proteinExistence type="predicted"/>